<organism evidence="2">
    <name type="scientific">Tanacetum cinerariifolium</name>
    <name type="common">Dalmatian daisy</name>
    <name type="synonym">Chrysanthemum cinerariifolium</name>
    <dbReference type="NCBI Taxonomy" id="118510"/>
    <lineage>
        <taxon>Eukaryota</taxon>
        <taxon>Viridiplantae</taxon>
        <taxon>Streptophyta</taxon>
        <taxon>Embryophyta</taxon>
        <taxon>Tracheophyta</taxon>
        <taxon>Spermatophyta</taxon>
        <taxon>Magnoliopsida</taxon>
        <taxon>eudicotyledons</taxon>
        <taxon>Gunneridae</taxon>
        <taxon>Pentapetalae</taxon>
        <taxon>asterids</taxon>
        <taxon>campanulids</taxon>
        <taxon>Asterales</taxon>
        <taxon>Asteraceae</taxon>
        <taxon>Asteroideae</taxon>
        <taxon>Anthemideae</taxon>
        <taxon>Anthemidinae</taxon>
        <taxon>Tanacetum</taxon>
    </lineage>
</organism>
<dbReference type="AlphaFoldDB" id="A0A6L2P4L4"/>
<accession>A0A6L2P4L4</accession>
<feature type="compositionally biased region" description="Low complexity" evidence="1">
    <location>
        <begin position="731"/>
        <end position="740"/>
    </location>
</feature>
<evidence type="ECO:0000256" key="1">
    <source>
        <dbReference type="SAM" id="MobiDB-lite"/>
    </source>
</evidence>
<dbReference type="Pfam" id="PF14223">
    <property type="entry name" value="Retrotran_gag_2"/>
    <property type="match status" value="1"/>
</dbReference>
<feature type="region of interest" description="Disordered" evidence="1">
    <location>
        <begin position="809"/>
        <end position="831"/>
    </location>
</feature>
<protein>
    <submittedName>
        <fullName evidence="2">Uncharacterized protein</fullName>
    </submittedName>
</protein>
<feature type="region of interest" description="Disordered" evidence="1">
    <location>
        <begin position="338"/>
        <end position="416"/>
    </location>
</feature>
<feature type="region of interest" description="Disordered" evidence="1">
    <location>
        <begin position="1028"/>
        <end position="1059"/>
    </location>
</feature>
<feature type="compositionally biased region" description="Low complexity" evidence="1">
    <location>
        <begin position="396"/>
        <end position="416"/>
    </location>
</feature>
<reference evidence="2" key="1">
    <citation type="journal article" date="2019" name="Sci. Rep.">
        <title>Draft genome of Tanacetum cinerariifolium, the natural source of mosquito coil.</title>
        <authorList>
            <person name="Yamashiro T."/>
            <person name="Shiraishi A."/>
            <person name="Satake H."/>
            <person name="Nakayama K."/>
        </authorList>
    </citation>
    <scope>NUCLEOTIDE SEQUENCE</scope>
</reference>
<feature type="region of interest" description="Disordered" evidence="1">
    <location>
        <begin position="717"/>
        <end position="752"/>
    </location>
</feature>
<evidence type="ECO:0000313" key="3">
    <source>
        <dbReference type="EMBL" id="GEU93416.1"/>
    </source>
</evidence>
<feature type="region of interest" description="Disordered" evidence="1">
    <location>
        <begin position="956"/>
        <end position="978"/>
    </location>
</feature>
<sequence length="1097" mass="123035">MDQDSAHMMAASKVPMIKPDEFEIWRIRIEQTVKGVETVVPITSAEDVAHKRLEMKARSTLMMGIPNEHQLKFNSIKDTKLLMEAVEKRFDGNTTTRKTQKNLLKHQYENFTAPSSETLDQTFDRLQRLVSQLELLGEKLSQEDVNQKLLRSLSPEWNTHAVVWRNKVELETMSIYDLYNNLKVYEPEVKGMSTSSSNTQNMAFVSSLNNNSSSTNKAFNAAHGVTTASTQVNAAYIDNLSDVVICSFFASQPSNPQLAHEDLQQIHPYYIEKMDLRWQIGMLTMRARKFLKNTGRKLTVNGNDTVGFDKSKVECYNCHKKGHFTRDDQAEEGPNYTLMAYSSSSSDSEVSNDEEDIVSQPNVKKRTVKPSVAKIEVDKDSRKERKFEDQEKDDNVNSTNNVNTASNDTTDSTNNVNAASSTVNAFSTNEVTDAYENINHPLDQVIGDLHSANQTRKMLKNLEEHGFFVRTLNQRNTHADLQNCLFACFLSQEEPKKVVQKKDGIFISQDKYVAEILKKFGFIEVKTASTPMETNKPLLKDEDGEEVDVYMYRSMSGSLMYLTSLRPDIMFAMCACARYQVITSHQGGNTRCALTVNPTIYVSCVKQFWSSAMTKTVNGDPHIHAKVDGKVIVITESSIRRDLHVADEGGADCFPNTTIFENLALMRKPKRKVTKVSQPSGPTDNVADETVYGRLDDRLERDTTTVVSLDAEQASGNISKIQSKETLNEPSSLGTSSGSGPRRQETIKDIPAQTRFERVSKSSYDPLLAGCNTPRSGEGSMTLNKLMDFCTNVQQKVLTLVEESTKTKTTSQHEINTSKRRVKKLERRTKSKTSRLTRLHRVCLTRRVVLPNEESLGEEDASKQGRKIADIDADEGENLVSTYNDEDIVADEQVTAGSLIPVSADITKDELILAQALEELKTSKPKSKGIIFKEPSKSTTIVPPEDIEAKIRAASELAQSQKSRSKEEQPPTKAQQRKTMSTYLKNMKGYTLQHSKGFKFEDTQKMFDKAFKKVNTLVDFKTELVEEGSKKADTEKAEGSSKRDGAELEQENSKKKKMDVDVDMGTAELQSLIKINSEEDVAIDVIPLATKPLAVVD</sequence>
<gene>
    <name evidence="2" type="ORF">Tci_065386</name>
    <name evidence="3" type="ORF">Tci_065394</name>
</gene>
<feature type="compositionally biased region" description="Basic and acidic residues" evidence="1">
    <location>
        <begin position="375"/>
        <end position="395"/>
    </location>
</feature>
<feature type="compositionally biased region" description="Basic residues" evidence="1">
    <location>
        <begin position="818"/>
        <end position="831"/>
    </location>
</feature>
<name>A0A6L2P4L4_TANCI</name>
<feature type="compositionally biased region" description="Basic and acidic residues" evidence="1">
    <location>
        <begin position="1028"/>
        <end position="1046"/>
    </location>
</feature>
<evidence type="ECO:0000313" key="2">
    <source>
        <dbReference type="EMBL" id="GEU93408.1"/>
    </source>
</evidence>
<proteinExistence type="predicted"/>
<comment type="caution">
    <text evidence="2">The sequence shown here is derived from an EMBL/GenBank/DDBJ whole genome shotgun (WGS) entry which is preliminary data.</text>
</comment>
<dbReference type="EMBL" id="BKCJ010010848">
    <property type="protein sequence ID" value="GEU93416.1"/>
    <property type="molecule type" value="Genomic_DNA"/>
</dbReference>
<dbReference type="EMBL" id="BKCJ010010846">
    <property type="protein sequence ID" value="GEU93408.1"/>
    <property type="molecule type" value="Genomic_DNA"/>
</dbReference>